<name>A0A0S4L179_9CAUD</name>
<evidence type="ECO:0000313" key="1">
    <source>
        <dbReference type="EMBL" id="CUR44388.1"/>
    </source>
</evidence>
<gene>
    <name evidence="1" type="ORF">VCM_00186</name>
</gene>
<evidence type="ECO:0000313" key="2">
    <source>
        <dbReference type="Proteomes" id="UP000204441"/>
    </source>
</evidence>
<keyword evidence="2" id="KW-1185">Reference proteome</keyword>
<organism evidence="1 2">
    <name type="scientific">Pseudomonas phage VCM</name>
    <dbReference type="NCBI Taxonomy" id="1729937"/>
    <lineage>
        <taxon>Viruses</taxon>
        <taxon>Duplodnaviria</taxon>
        <taxon>Heunggongvirae</taxon>
        <taxon>Uroviricota</taxon>
        <taxon>Caudoviricetes</taxon>
        <taxon>Vandenendeviridae</taxon>
        <taxon>Gorskivirinae</taxon>
        <taxon>Kremarvirus</taxon>
        <taxon>Kremarvirus VCM</taxon>
        <taxon>Otagovirus VCM</taxon>
    </lineage>
</organism>
<reference evidence="2" key="1">
    <citation type="submission" date="2015-10" db="EMBL/GenBank/DDBJ databases">
        <authorList>
            <person name="Millard A."/>
        </authorList>
    </citation>
    <scope>NUCLEOTIDE SEQUENCE [LARGE SCALE GENOMIC DNA]</scope>
</reference>
<dbReference type="RefSeq" id="YP_009222767.1">
    <property type="nucleotide sequence ID" value="NC_029065.1"/>
</dbReference>
<dbReference type="GeneID" id="26799150"/>
<accession>A0A0S4L179</accession>
<dbReference type="Proteomes" id="UP000204441">
    <property type="component" value="Genome"/>
</dbReference>
<dbReference type="KEGG" id="vg:26799150"/>
<sequence length="145" mass="15484">MTITVNELVTQLSTLGLIETAINGAFHNLPGSGGGGGTSNVQMIKAHVLQDFDSPPGTGVFFYDYPTPMAYPAFINVLILDPHVSTGPTDDTQLNYNVQVLANTTVGFGVLVSTSWNTPGKVDELPAFDQQLGIRLEPFEPTVTM</sequence>
<protein>
    <submittedName>
        <fullName evidence="1">Uncharacterized protein</fullName>
    </submittedName>
</protein>
<proteinExistence type="predicted"/>
<dbReference type="EMBL" id="LN887844">
    <property type="protein sequence ID" value="CUR44388.1"/>
    <property type="molecule type" value="Genomic_DNA"/>
</dbReference>